<reference evidence="11 12" key="1">
    <citation type="journal article" date="2021" name="Nat. Commun.">
        <title>Reductive evolution and unique predatory mode in the CPR bacterium Vampirococcus lugosii.</title>
        <authorList>
            <person name="Moreira D."/>
            <person name="Zivanovic Y."/>
            <person name="Lopez-Archilla A.I."/>
            <person name="Iniesto M."/>
            <person name="Lopez-Garcia P."/>
        </authorList>
    </citation>
    <scope>NUCLEOTIDE SEQUENCE [LARGE SCALE GENOMIC DNA]</scope>
    <source>
        <strain evidence="11">Chiprana</strain>
    </source>
</reference>
<evidence type="ECO:0000256" key="6">
    <source>
        <dbReference type="ARBA" id="ARBA00022741"/>
    </source>
</evidence>
<evidence type="ECO:0000256" key="8">
    <source>
        <dbReference type="RuleBase" id="RU003953"/>
    </source>
</evidence>
<keyword evidence="5" id="KW-0479">Metal-binding</keyword>
<comment type="cofactor">
    <cofactor evidence="1">
        <name>Mg(2+)</name>
        <dbReference type="ChEBI" id="CHEBI:18420"/>
    </cofactor>
</comment>
<evidence type="ECO:0000256" key="7">
    <source>
        <dbReference type="ARBA" id="ARBA00022842"/>
    </source>
</evidence>
<evidence type="ECO:0000256" key="3">
    <source>
        <dbReference type="ARBA" id="ARBA00022694"/>
    </source>
</evidence>
<protein>
    <submittedName>
        <fullName evidence="11">tRNA nucleotidyltransferase</fullName>
        <ecNumber evidence="11">2.7.7.72</ecNumber>
    </submittedName>
</protein>
<dbReference type="SUPFAM" id="SSF81301">
    <property type="entry name" value="Nucleotidyltransferase"/>
    <property type="match status" value="1"/>
</dbReference>
<keyword evidence="12" id="KW-1185">Reference proteome</keyword>
<gene>
    <name evidence="11" type="ORF">VAMP_85n85</name>
</gene>
<feature type="domain" description="tRNA nucleotidyltransferase/poly(A) polymerase RNA and SrmB- binding" evidence="10">
    <location>
        <begin position="280"/>
        <end position="338"/>
    </location>
</feature>
<dbReference type="Gene3D" id="1.10.246.80">
    <property type="match status" value="1"/>
</dbReference>
<dbReference type="PANTHER" id="PTHR46173:SF1">
    <property type="entry name" value="CCA TRNA NUCLEOTIDYLTRANSFERASE 1, MITOCHONDRIAL"/>
    <property type="match status" value="1"/>
</dbReference>
<evidence type="ECO:0000313" key="11">
    <source>
        <dbReference type="EMBL" id="MBS8122067.1"/>
    </source>
</evidence>
<dbReference type="Gene3D" id="3.30.460.10">
    <property type="entry name" value="Beta Polymerase, domain 2"/>
    <property type="match status" value="1"/>
</dbReference>
<dbReference type="Pfam" id="PF01743">
    <property type="entry name" value="PolyA_pol"/>
    <property type="match status" value="1"/>
</dbReference>
<proteinExistence type="inferred from homology"/>
<keyword evidence="2 8" id="KW-0808">Transferase</keyword>
<dbReference type="EC" id="2.7.7.72" evidence="11"/>
<evidence type="ECO:0000256" key="4">
    <source>
        <dbReference type="ARBA" id="ARBA00022695"/>
    </source>
</evidence>
<evidence type="ECO:0000256" key="5">
    <source>
        <dbReference type="ARBA" id="ARBA00022723"/>
    </source>
</evidence>
<evidence type="ECO:0000313" key="12">
    <source>
        <dbReference type="Proteomes" id="UP000680365"/>
    </source>
</evidence>
<evidence type="ECO:0000259" key="10">
    <source>
        <dbReference type="Pfam" id="PF12627"/>
    </source>
</evidence>
<keyword evidence="3" id="KW-0819">tRNA processing</keyword>
<keyword evidence="4 11" id="KW-0548">Nucleotidyltransferase</keyword>
<dbReference type="Gene3D" id="1.10.3090.10">
    <property type="entry name" value="cca-adding enzyme, domain 2"/>
    <property type="match status" value="1"/>
</dbReference>
<dbReference type="Proteomes" id="UP000680365">
    <property type="component" value="Unassembled WGS sequence"/>
</dbReference>
<keyword evidence="8" id="KW-0694">RNA-binding</keyword>
<organism evidence="11 12">
    <name type="scientific">Candidatus Vampirococcus lugosii</name>
    <dbReference type="NCBI Taxonomy" id="2789015"/>
    <lineage>
        <taxon>Bacteria</taxon>
        <taxon>Candidatus Absconditibacteriota</taxon>
        <taxon>Vampirococcus</taxon>
    </lineage>
</organism>
<dbReference type="PANTHER" id="PTHR46173">
    <property type="entry name" value="CCA TRNA NUCLEOTIDYLTRANSFERASE 1, MITOCHONDRIAL"/>
    <property type="match status" value="1"/>
</dbReference>
<dbReference type="InterPro" id="IPR002646">
    <property type="entry name" value="PolA_pol_head_dom"/>
</dbReference>
<feature type="domain" description="Poly A polymerase head" evidence="9">
    <location>
        <begin position="26"/>
        <end position="161"/>
    </location>
</feature>
<accession>A0ABS5QLX7</accession>
<dbReference type="RefSeq" id="WP_213349193.1">
    <property type="nucleotide sequence ID" value="NZ_JAEDAM010000036.1"/>
</dbReference>
<dbReference type="InterPro" id="IPR032828">
    <property type="entry name" value="PolyA_RNA-bd"/>
</dbReference>
<keyword evidence="6" id="KW-0547">Nucleotide-binding</keyword>
<evidence type="ECO:0000259" key="9">
    <source>
        <dbReference type="Pfam" id="PF01743"/>
    </source>
</evidence>
<dbReference type="SUPFAM" id="SSF81891">
    <property type="entry name" value="Poly A polymerase C-terminal region-like"/>
    <property type="match status" value="1"/>
</dbReference>
<dbReference type="EMBL" id="JAEDAM010000036">
    <property type="protein sequence ID" value="MBS8122067.1"/>
    <property type="molecule type" value="Genomic_DNA"/>
</dbReference>
<comment type="similarity">
    <text evidence="8">Belongs to the tRNA nucleotidyltransferase/poly(A) polymerase family.</text>
</comment>
<dbReference type="GO" id="GO:0004810">
    <property type="term" value="F:CCA tRNA nucleotidyltransferase activity"/>
    <property type="evidence" value="ECO:0007669"/>
    <property type="project" value="UniProtKB-EC"/>
</dbReference>
<sequence>MLNLDGINILDKHFKYLKTKINKENIFIVGGSIRDILLDIEKDPKDIDITTDQDPQTIFSQIKQEEISIFKTDKFGTITIVPKGQDSNIEKVKYELTPLRSEGQYDDFRHPGKINRTNNIVLDSKRRDFTINCLYYFSIDLDYIKPNYNKIKDELDLIKKLKKNGKVFLLDKNILIIKDKELINKLFPNANLDIEILKDIIKNNSYNISNDFVDKKNISIIIDPWGGIEDILNKKIKAVGEADSRFQEDALRIIRGVRIPNILNQKIKKDKNKIKETIFFDYDGETWASMKKNYFLVQFIAKERIKDEIMKVFIADNPFGFVVLLDELNILKYIFPYLYMTKNNNQPVRYHAFDTYAHTILCFYNIQFINKDPLVRFAMLYHDVGKPDQYYCSSLLDREERKKIHSMRINHSTCGADMTLQDFKKLGFSKKECETISFYVKEHLLAGEILSGKEKNIIKKIKKLLSSIGYKKLQNLIDICIADRRGQYNPLQLENVDVLQNLKKLIDEIYEKQGEFTQKDLKIDGNIVIEEMQINPGPQVGILLQKALNWVIQDIDNRNNKEIIIEYLNKNM</sequence>
<dbReference type="InterPro" id="IPR043519">
    <property type="entry name" value="NT_sf"/>
</dbReference>
<dbReference type="Pfam" id="PF12627">
    <property type="entry name" value="PolyA_pol_RNAbd"/>
    <property type="match status" value="1"/>
</dbReference>
<evidence type="ECO:0000256" key="1">
    <source>
        <dbReference type="ARBA" id="ARBA00001946"/>
    </source>
</evidence>
<dbReference type="InterPro" id="IPR050264">
    <property type="entry name" value="Bact_CCA-adding_enz_type3_sf"/>
</dbReference>
<keyword evidence="7" id="KW-0460">Magnesium</keyword>
<evidence type="ECO:0000256" key="2">
    <source>
        <dbReference type="ARBA" id="ARBA00022679"/>
    </source>
</evidence>
<name>A0ABS5QLX7_9BACT</name>
<comment type="caution">
    <text evidence="11">The sequence shown here is derived from an EMBL/GenBank/DDBJ whole genome shotgun (WGS) entry which is preliminary data.</text>
</comment>